<dbReference type="EMBL" id="AP019297">
    <property type="protein sequence ID" value="BBG93500.1"/>
    <property type="molecule type" value="Genomic_DNA"/>
</dbReference>
<dbReference type="PANTHER" id="PTHR11439:SF450">
    <property type="entry name" value="REVERSE TRANSCRIPTASE TY1_COPIA-TYPE DOMAIN-CONTAINING PROTEIN"/>
    <property type="match status" value="1"/>
</dbReference>
<name>A0A4Y1QNQ6_PRUDU</name>
<dbReference type="AlphaFoldDB" id="A0A4Y1QNQ6"/>
<sequence>MVLLQLMLPCFDNSLVVSNLTCLDIAFVVIQLSQFIHQPSQLHWQALKRLLRYLKCTFYHGLFLCRSSTLTLQAYSDADWAGNRDDRSSTTGYLIYLGSNLIAWISRKQRFVARSSTEAEYHAIAYTAAELAWIQSLLRELGVSLSTSPTISYDNVGVTF</sequence>
<evidence type="ECO:0000313" key="1">
    <source>
        <dbReference type="EMBL" id="BBG93500.1"/>
    </source>
</evidence>
<accession>A0A4Y1QNQ6</accession>
<dbReference type="CDD" id="cd09272">
    <property type="entry name" value="RNase_HI_RT_Ty1"/>
    <property type="match status" value="1"/>
</dbReference>
<gene>
    <name evidence="1" type="ORF">Prudu_001530</name>
</gene>
<protein>
    <submittedName>
        <fullName evidence="1">Transposable element protein</fullName>
    </submittedName>
</protein>
<organism evidence="1">
    <name type="scientific">Prunus dulcis</name>
    <name type="common">Almond</name>
    <name type="synonym">Amygdalus dulcis</name>
    <dbReference type="NCBI Taxonomy" id="3755"/>
    <lineage>
        <taxon>Eukaryota</taxon>
        <taxon>Viridiplantae</taxon>
        <taxon>Streptophyta</taxon>
        <taxon>Embryophyta</taxon>
        <taxon>Tracheophyta</taxon>
        <taxon>Spermatophyta</taxon>
        <taxon>Magnoliopsida</taxon>
        <taxon>eudicotyledons</taxon>
        <taxon>Gunneridae</taxon>
        <taxon>Pentapetalae</taxon>
        <taxon>rosids</taxon>
        <taxon>fabids</taxon>
        <taxon>Rosales</taxon>
        <taxon>Rosaceae</taxon>
        <taxon>Amygdaloideae</taxon>
        <taxon>Amygdaleae</taxon>
        <taxon>Prunus</taxon>
    </lineage>
</organism>
<dbReference type="SUPFAM" id="SSF56672">
    <property type="entry name" value="DNA/RNA polymerases"/>
    <property type="match status" value="1"/>
</dbReference>
<reference evidence="1" key="1">
    <citation type="journal article" date="2019" name="Science">
        <title>Mutation of a bHLH transcription factor allowed almond domestication.</title>
        <authorList>
            <person name="Sanchez-Perez R."/>
            <person name="Pavan S."/>
            <person name="Mazzeo R."/>
            <person name="Moldovan C."/>
            <person name="Aiese Cigliano R."/>
            <person name="Del Cueto J."/>
            <person name="Ricciardi F."/>
            <person name="Lotti C."/>
            <person name="Ricciardi L."/>
            <person name="Dicenta F."/>
            <person name="Lopez-Marques R.L."/>
            <person name="Lindberg Moller B."/>
        </authorList>
    </citation>
    <scope>NUCLEOTIDE SEQUENCE</scope>
</reference>
<dbReference type="PANTHER" id="PTHR11439">
    <property type="entry name" value="GAG-POL-RELATED RETROTRANSPOSON"/>
    <property type="match status" value="1"/>
</dbReference>
<dbReference type="InterPro" id="IPR043502">
    <property type="entry name" value="DNA/RNA_pol_sf"/>
</dbReference>
<proteinExistence type="predicted"/>